<dbReference type="InterPro" id="IPR052336">
    <property type="entry name" value="MlaD_Phospholipid_Transporter"/>
</dbReference>
<dbReference type="EMBL" id="FOAW01000004">
    <property type="protein sequence ID" value="SEK90308.1"/>
    <property type="molecule type" value="Genomic_DNA"/>
</dbReference>
<dbReference type="PANTHER" id="PTHR33371:SF15">
    <property type="entry name" value="LIPOPROTEIN LPRN"/>
    <property type="match status" value="1"/>
</dbReference>
<evidence type="ECO:0000259" key="1">
    <source>
        <dbReference type="Pfam" id="PF02470"/>
    </source>
</evidence>
<reference evidence="4" key="1">
    <citation type="submission" date="2016-10" db="EMBL/GenBank/DDBJ databases">
        <authorList>
            <person name="Varghese N."/>
            <person name="Submissions S."/>
        </authorList>
    </citation>
    <scope>NUCLEOTIDE SEQUENCE [LARGE SCALE GENOMIC DNA]</scope>
    <source>
        <strain evidence="4">DSM 44675</strain>
    </source>
</reference>
<evidence type="ECO:0000313" key="4">
    <source>
        <dbReference type="Proteomes" id="UP000198677"/>
    </source>
</evidence>
<sequence>MRRRLIGLACAAVAGSLFLAGCGVGIADLPLGRTADGPDYAVTLQLATADGLLPGADVLNGQKVIGRVAALATDTVGARVSLSLELATELPDNVEASVELPSALGNPFIRLAEPAQPSSRPLREGDVIVESRTTIGPQIESALATLGTIVSGSGLSQLQTVVGELNTAFAGRSGEVRGLMDTLASLMAGATANRSEFDAAIDLAARVSQQLVDQQRVVDGYLEAMPGAVELLTQQRDSIASLLASTTALASNADVILAASPRGIDGMLADAGTVIGALNSVNGRIASTLDNMNTFLGNFGRSVHGDYLNFDGALDIPGGIDKLITGGSLPGGAVSAPAGTLASLLAGGVPLPAPTPGGVR</sequence>
<gene>
    <name evidence="3" type="ORF">SAMN05444583_104169</name>
</gene>
<organism evidence="3 4">
    <name type="scientific">Rhodococcus maanshanensis</name>
    <dbReference type="NCBI Taxonomy" id="183556"/>
    <lineage>
        <taxon>Bacteria</taxon>
        <taxon>Bacillati</taxon>
        <taxon>Actinomycetota</taxon>
        <taxon>Actinomycetes</taxon>
        <taxon>Mycobacteriales</taxon>
        <taxon>Nocardiaceae</taxon>
        <taxon>Rhodococcus</taxon>
    </lineage>
</organism>
<dbReference type="AlphaFoldDB" id="A0A1H7KU67"/>
<dbReference type="InterPro" id="IPR024516">
    <property type="entry name" value="Mce_C"/>
</dbReference>
<name>A0A1H7KU67_9NOCA</name>
<feature type="domain" description="Mammalian cell entry C-terminal" evidence="2">
    <location>
        <begin position="118"/>
        <end position="305"/>
    </location>
</feature>
<dbReference type="Pfam" id="PF11887">
    <property type="entry name" value="Mce4_CUP1"/>
    <property type="match status" value="1"/>
</dbReference>
<evidence type="ECO:0000313" key="3">
    <source>
        <dbReference type="EMBL" id="SEK90308.1"/>
    </source>
</evidence>
<feature type="domain" description="Mce/MlaD" evidence="1">
    <location>
        <begin position="40"/>
        <end position="112"/>
    </location>
</feature>
<accession>A0A1H7KU67</accession>
<proteinExistence type="predicted"/>
<dbReference type="GO" id="GO:0005576">
    <property type="term" value="C:extracellular region"/>
    <property type="evidence" value="ECO:0007669"/>
    <property type="project" value="TreeGrafter"/>
</dbReference>
<dbReference type="RefSeq" id="WP_072750018.1">
    <property type="nucleotide sequence ID" value="NZ_FOAW01000004.1"/>
</dbReference>
<dbReference type="Proteomes" id="UP000198677">
    <property type="component" value="Unassembled WGS sequence"/>
</dbReference>
<protein>
    <submittedName>
        <fullName evidence="3">Phospholipid/cholesterol/gamma-HCH transport system substrate-binding protein</fullName>
    </submittedName>
</protein>
<dbReference type="OrthoDB" id="9774928at2"/>
<dbReference type="InterPro" id="IPR003399">
    <property type="entry name" value="Mce/MlaD"/>
</dbReference>
<evidence type="ECO:0000259" key="2">
    <source>
        <dbReference type="Pfam" id="PF11887"/>
    </source>
</evidence>
<dbReference type="PROSITE" id="PS51257">
    <property type="entry name" value="PROKAR_LIPOPROTEIN"/>
    <property type="match status" value="1"/>
</dbReference>
<keyword evidence="4" id="KW-1185">Reference proteome</keyword>
<dbReference type="Pfam" id="PF02470">
    <property type="entry name" value="MlaD"/>
    <property type="match status" value="1"/>
</dbReference>
<dbReference type="PANTHER" id="PTHR33371">
    <property type="entry name" value="INTERMEMBRANE PHOSPHOLIPID TRANSPORT SYSTEM BINDING PROTEIN MLAD-RELATED"/>
    <property type="match status" value="1"/>
</dbReference>